<dbReference type="Proteomes" id="UP000053257">
    <property type="component" value="Unassembled WGS sequence"/>
</dbReference>
<evidence type="ECO:0000313" key="3">
    <source>
        <dbReference type="Proteomes" id="UP000053257"/>
    </source>
</evidence>
<keyword evidence="3" id="KW-1185">Reference proteome</keyword>
<feature type="region of interest" description="Disordered" evidence="1">
    <location>
        <begin position="1"/>
        <end position="29"/>
    </location>
</feature>
<proteinExistence type="predicted"/>
<dbReference type="EMBL" id="KN840499">
    <property type="protein sequence ID" value="KIP07359.1"/>
    <property type="molecule type" value="Genomic_DNA"/>
</dbReference>
<organism evidence="2 3">
    <name type="scientific">Phlebiopsis gigantea (strain 11061_1 CR5-6)</name>
    <name type="common">White-rot fungus</name>
    <name type="synonym">Peniophora gigantea</name>
    <dbReference type="NCBI Taxonomy" id="745531"/>
    <lineage>
        <taxon>Eukaryota</taxon>
        <taxon>Fungi</taxon>
        <taxon>Dikarya</taxon>
        <taxon>Basidiomycota</taxon>
        <taxon>Agaricomycotina</taxon>
        <taxon>Agaricomycetes</taxon>
        <taxon>Polyporales</taxon>
        <taxon>Phanerochaetaceae</taxon>
        <taxon>Phlebiopsis</taxon>
    </lineage>
</organism>
<name>A0A0C3NQD8_PHLG1</name>
<evidence type="ECO:0000256" key="1">
    <source>
        <dbReference type="SAM" id="MobiDB-lite"/>
    </source>
</evidence>
<gene>
    <name evidence="2" type="ORF">PHLGIDRAFT_512563</name>
</gene>
<reference evidence="2 3" key="1">
    <citation type="journal article" date="2014" name="PLoS Genet.">
        <title>Analysis of the Phlebiopsis gigantea genome, transcriptome and secretome provides insight into its pioneer colonization strategies of wood.</title>
        <authorList>
            <person name="Hori C."/>
            <person name="Ishida T."/>
            <person name="Igarashi K."/>
            <person name="Samejima M."/>
            <person name="Suzuki H."/>
            <person name="Master E."/>
            <person name="Ferreira P."/>
            <person name="Ruiz-Duenas F.J."/>
            <person name="Held B."/>
            <person name="Canessa P."/>
            <person name="Larrondo L.F."/>
            <person name="Schmoll M."/>
            <person name="Druzhinina I.S."/>
            <person name="Kubicek C.P."/>
            <person name="Gaskell J.A."/>
            <person name="Kersten P."/>
            <person name="St John F."/>
            <person name="Glasner J."/>
            <person name="Sabat G."/>
            <person name="Splinter BonDurant S."/>
            <person name="Syed K."/>
            <person name="Yadav J."/>
            <person name="Mgbeahuruike A.C."/>
            <person name="Kovalchuk A."/>
            <person name="Asiegbu F.O."/>
            <person name="Lackner G."/>
            <person name="Hoffmeister D."/>
            <person name="Rencoret J."/>
            <person name="Gutierrez A."/>
            <person name="Sun H."/>
            <person name="Lindquist E."/>
            <person name="Barry K."/>
            <person name="Riley R."/>
            <person name="Grigoriev I.V."/>
            <person name="Henrissat B."/>
            <person name="Kues U."/>
            <person name="Berka R.M."/>
            <person name="Martinez A.T."/>
            <person name="Covert S.F."/>
            <person name="Blanchette R.A."/>
            <person name="Cullen D."/>
        </authorList>
    </citation>
    <scope>NUCLEOTIDE SEQUENCE [LARGE SCALE GENOMIC DNA]</scope>
    <source>
        <strain evidence="2 3">11061_1 CR5-6</strain>
    </source>
</reference>
<accession>A0A0C3NQD8</accession>
<sequence length="244" mass="26696">MDWSNGADGEHDHTQDLHTPPITQRGNSLDSSQIFLPTSLQRPPPPLALFDDPLYTDGCDFVPSSPHIQLLPSDEGDALLIMGLVSEPAAMRTATITPALLRLSLVVGGLGLDVDVGLDRSPSPSDYEVQLLKGYDNAAASELPEDEFRQPRASEDAAVIRAWWQEYHAATELWEETRRAWKEEKHRLRELGAPLDLKLANGSGGGARVRAASLVTFSRLSLRIQGVVLKRMVPLSPILGSYAE</sequence>
<evidence type="ECO:0000313" key="2">
    <source>
        <dbReference type="EMBL" id="KIP07359.1"/>
    </source>
</evidence>
<protein>
    <submittedName>
        <fullName evidence="2">Uncharacterized protein</fullName>
    </submittedName>
</protein>
<dbReference type="AlphaFoldDB" id="A0A0C3NQD8"/>
<dbReference type="HOGENOM" id="CLU_1138369_0_0_1"/>